<evidence type="ECO:0000259" key="7">
    <source>
        <dbReference type="Pfam" id="PF08340"/>
    </source>
</evidence>
<evidence type="ECO:0000259" key="6">
    <source>
        <dbReference type="Pfam" id="PF03755"/>
    </source>
</evidence>
<protein>
    <submittedName>
        <fullName evidence="8">Nicotinamidase/pyrazinamidase</fullName>
    </submittedName>
</protein>
<feature type="domain" description="Endoribonuclease YicC-like N-terminal" evidence="6">
    <location>
        <begin position="2"/>
        <end position="154"/>
    </location>
</feature>
<dbReference type="PANTHER" id="PTHR30636:SF3">
    <property type="entry name" value="UPF0701 PROTEIN YICC"/>
    <property type="match status" value="1"/>
</dbReference>
<dbReference type="InterPro" id="IPR013527">
    <property type="entry name" value="YicC-like_N"/>
</dbReference>
<sequence length="273" mass="31321">MIVSMTGFGQAQAEKKGERFIVTIKSLNHRYCETQFHLPPAFEHLEGDFRTRILKKIKRGRLTVSVTHINEAVEDIVLNEKLVDKYYKVLEGLGRRLKLGDHISVSSLVALPGVLSYRKEDLRFREKEALLTGALNEALGCLVEMKRREGAALRKDLERCIKAIGTKMAMIRKQVHDVIEANRKVMSPDELESFLRGTDVGEEMTRIDFHLSSFQKHIRMNGPKGKILDFIAQELQREINTLGAKVQEKHVAYQVVMIKDQIEKIREQVQNVE</sequence>
<gene>
    <name evidence="8" type="ORF">BU251_09520</name>
</gene>
<reference evidence="8 9" key="1">
    <citation type="submission" date="2017-01" db="EMBL/GenBank/DDBJ databases">
        <title>First insights into the biology of 'candidatus Vampirococcus archaeovorus'.</title>
        <authorList>
            <person name="Kizina J."/>
            <person name="Jordan S."/>
            <person name="Stueber K."/>
            <person name="Reinhardt R."/>
            <person name="Harder J."/>
        </authorList>
    </citation>
    <scope>NUCLEOTIDE SEQUENCE [LARGE SCALE GENOMIC DNA]</scope>
    <source>
        <strain evidence="8 9">LiM</strain>
    </source>
</reference>
<dbReference type="NCBIfam" id="TIGR00255">
    <property type="entry name" value="YicC/YloC family endoribonuclease"/>
    <property type="match status" value="1"/>
</dbReference>
<feature type="domain" description="Endoribonuclease YicC-like C-terminal" evidence="7">
    <location>
        <begin position="170"/>
        <end position="273"/>
    </location>
</feature>
<dbReference type="PANTHER" id="PTHR30636">
    <property type="entry name" value="UPF0701 PROTEIN YICC"/>
    <property type="match status" value="1"/>
</dbReference>
<comment type="cofactor">
    <cofactor evidence="1">
        <name>a divalent metal cation</name>
        <dbReference type="ChEBI" id="CHEBI:60240"/>
    </cofactor>
</comment>
<dbReference type="Pfam" id="PF08340">
    <property type="entry name" value="YicC-like_C"/>
    <property type="match status" value="1"/>
</dbReference>
<evidence type="ECO:0000256" key="2">
    <source>
        <dbReference type="ARBA" id="ARBA00022722"/>
    </source>
</evidence>
<keyword evidence="4" id="KW-0378">Hydrolase</keyword>
<evidence type="ECO:0000256" key="1">
    <source>
        <dbReference type="ARBA" id="ARBA00001968"/>
    </source>
</evidence>
<evidence type="ECO:0000256" key="5">
    <source>
        <dbReference type="ARBA" id="ARBA00035648"/>
    </source>
</evidence>
<dbReference type="InterPro" id="IPR013551">
    <property type="entry name" value="YicC-like_C"/>
</dbReference>
<dbReference type="InterPro" id="IPR005229">
    <property type="entry name" value="YicC/YloC-like"/>
</dbReference>
<dbReference type="RefSeq" id="WP_228767858.1">
    <property type="nucleotide sequence ID" value="NZ_CP019384.1"/>
</dbReference>
<dbReference type="Pfam" id="PF03755">
    <property type="entry name" value="YicC-like_N"/>
    <property type="match status" value="1"/>
</dbReference>
<evidence type="ECO:0000313" key="9">
    <source>
        <dbReference type="Proteomes" id="UP000287243"/>
    </source>
</evidence>
<evidence type="ECO:0000313" key="8">
    <source>
        <dbReference type="EMBL" id="QAT17942.1"/>
    </source>
</evidence>
<keyword evidence="9" id="KW-1185">Reference proteome</keyword>
<dbReference type="Proteomes" id="UP000287243">
    <property type="component" value="Chromosome"/>
</dbReference>
<dbReference type="AlphaFoldDB" id="A0A410P743"/>
<comment type="similarity">
    <text evidence="5">Belongs to the YicC/YloC family.</text>
</comment>
<dbReference type="GO" id="GO:0016787">
    <property type="term" value="F:hydrolase activity"/>
    <property type="evidence" value="ECO:0007669"/>
    <property type="project" value="UniProtKB-KW"/>
</dbReference>
<proteinExistence type="inferred from homology"/>
<evidence type="ECO:0000256" key="3">
    <source>
        <dbReference type="ARBA" id="ARBA00022759"/>
    </source>
</evidence>
<dbReference type="EMBL" id="CP019384">
    <property type="protein sequence ID" value="QAT17942.1"/>
    <property type="molecule type" value="Genomic_DNA"/>
</dbReference>
<dbReference type="GO" id="GO:0004521">
    <property type="term" value="F:RNA endonuclease activity"/>
    <property type="evidence" value="ECO:0007669"/>
    <property type="project" value="InterPro"/>
</dbReference>
<evidence type="ECO:0000256" key="4">
    <source>
        <dbReference type="ARBA" id="ARBA00022801"/>
    </source>
</evidence>
<organism evidence="8 9">
    <name type="scientific">Velamenicoccus archaeovorus</name>
    <dbReference type="NCBI Taxonomy" id="1930593"/>
    <lineage>
        <taxon>Bacteria</taxon>
        <taxon>Pseudomonadati</taxon>
        <taxon>Candidatus Omnitrophota</taxon>
        <taxon>Candidatus Velamenicoccus</taxon>
    </lineage>
</organism>
<keyword evidence="2" id="KW-0540">Nuclease</keyword>
<name>A0A410P743_VELA1</name>
<dbReference type="KEGG" id="vai:BU251_09520"/>
<accession>A0A410P743</accession>
<keyword evidence="3" id="KW-0255">Endonuclease</keyword>